<dbReference type="Proteomes" id="UP000887580">
    <property type="component" value="Unplaced"/>
</dbReference>
<proteinExistence type="predicted"/>
<reference evidence="2" key="1">
    <citation type="submission" date="2022-11" db="UniProtKB">
        <authorList>
            <consortium name="WormBaseParasite"/>
        </authorList>
    </citation>
    <scope>IDENTIFICATION</scope>
</reference>
<protein>
    <submittedName>
        <fullName evidence="2">Uncharacterized protein</fullName>
    </submittedName>
</protein>
<dbReference type="WBParaSite" id="PS1159_v2.g21601.t1">
    <property type="protein sequence ID" value="PS1159_v2.g21601.t1"/>
    <property type="gene ID" value="PS1159_v2.g21601"/>
</dbReference>
<sequence length="276" mass="31788">MSQTWNKFSKASNHPPSLKEMAETNWKKDCSSNIPNSSSTFSLHITAHKSSFEAVTFDSFNDNKEILKNDKFGSIKKPEILDTSTTFFIQNPFEFPRQQQNFEISEPEICQYKAFQRLLLNPNEAPSIFQQEIWMFLWFLIFAVSIGAMISITCKKGHQPSATKKQQQPKQKNANLEPTKLKKSDIKDEKKVGEKNKNKIIEKSPNTTTPSPSNNANDQKLKSTEKKFKPKKILPHADENDTVYGYKDSISEHIFDKDPDFESSENEKIKLFVVKR</sequence>
<evidence type="ECO:0000313" key="2">
    <source>
        <dbReference type="WBParaSite" id="PS1159_v2.g21601.t1"/>
    </source>
</evidence>
<name>A0AC35FW86_9BILA</name>
<evidence type="ECO:0000313" key="1">
    <source>
        <dbReference type="Proteomes" id="UP000887580"/>
    </source>
</evidence>
<accession>A0AC35FW86</accession>
<organism evidence="1 2">
    <name type="scientific">Panagrolaimus sp. PS1159</name>
    <dbReference type="NCBI Taxonomy" id="55785"/>
    <lineage>
        <taxon>Eukaryota</taxon>
        <taxon>Metazoa</taxon>
        <taxon>Ecdysozoa</taxon>
        <taxon>Nematoda</taxon>
        <taxon>Chromadorea</taxon>
        <taxon>Rhabditida</taxon>
        <taxon>Tylenchina</taxon>
        <taxon>Panagrolaimomorpha</taxon>
        <taxon>Panagrolaimoidea</taxon>
        <taxon>Panagrolaimidae</taxon>
        <taxon>Panagrolaimus</taxon>
    </lineage>
</organism>